<feature type="transmembrane region" description="Helical" evidence="7">
    <location>
        <begin position="463"/>
        <end position="484"/>
    </location>
</feature>
<evidence type="ECO:0000256" key="4">
    <source>
        <dbReference type="ARBA" id="ARBA00022840"/>
    </source>
</evidence>
<keyword evidence="7" id="KW-1133">Transmembrane helix</keyword>
<dbReference type="InterPro" id="IPR008271">
    <property type="entry name" value="Ser/Thr_kinase_AS"/>
</dbReference>
<dbReference type="STRING" id="1841610.A6X21_01680"/>
<dbReference type="Pfam" id="PF00069">
    <property type="entry name" value="Pkinase"/>
    <property type="match status" value="1"/>
</dbReference>
<feature type="transmembrane region" description="Helical" evidence="7">
    <location>
        <begin position="504"/>
        <end position="527"/>
    </location>
</feature>
<dbReference type="SUPFAM" id="SSF56112">
    <property type="entry name" value="Protein kinase-like (PK-like)"/>
    <property type="match status" value="1"/>
</dbReference>
<keyword evidence="7" id="KW-0472">Membrane</keyword>
<evidence type="ECO:0000256" key="7">
    <source>
        <dbReference type="SAM" id="Phobius"/>
    </source>
</evidence>
<feature type="transmembrane region" description="Helical" evidence="7">
    <location>
        <begin position="440"/>
        <end position="458"/>
    </location>
</feature>
<feature type="compositionally biased region" description="Basic and acidic residues" evidence="6">
    <location>
        <begin position="1"/>
        <end position="14"/>
    </location>
</feature>
<feature type="transmembrane region" description="Helical" evidence="7">
    <location>
        <begin position="401"/>
        <end position="428"/>
    </location>
</feature>
<evidence type="ECO:0000313" key="10">
    <source>
        <dbReference type="Proteomes" id="UP000094828"/>
    </source>
</evidence>
<dbReference type="GO" id="GO:0004674">
    <property type="term" value="F:protein serine/threonine kinase activity"/>
    <property type="evidence" value="ECO:0007669"/>
    <property type="project" value="TreeGrafter"/>
</dbReference>
<keyword evidence="1" id="KW-0808">Transferase</keyword>
<dbReference type="PANTHER" id="PTHR43289:SF6">
    <property type="entry name" value="SERINE_THREONINE-PROTEIN KINASE NEKL-3"/>
    <property type="match status" value="1"/>
</dbReference>
<dbReference type="Proteomes" id="UP000094828">
    <property type="component" value="Unassembled WGS sequence"/>
</dbReference>
<dbReference type="Gene3D" id="1.10.510.10">
    <property type="entry name" value="Transferase(Phosphotransferase) domain 1"/>
    <property type="match status" value="1"/>
</dbReference>
<dbReference type="InterPro" id="IPR011009">
    <property type="entry name" value="Kinase-like_dom_sf"/>
</dbReference>
<evidence type="ECO:0000256" key="3">
    <source>
        <dbReference type="ARBA" id="ARBA00022777"/>
    </source>
</evidence>
<sequence length="541" mass="59628">MPEDFRTEHVESGHEVLSGNGEAQGIRVPIEQIASLSRDIEKTLLMTQPGVLTTEISPETLQRMQQILDHLSPKLAADSSGAEPHLVDLPPSIGRYRVTKVLGRGGFAVVYAAHDPHLNREVAIKVPLPYRQLTPDARQRFLLEAQAAARLDHPHIVPTFETGSAGELPYITYALCHGPTLFRWLSRHGPLSPRVAAELVMQLSRAVAYSHQQGVLHRDLKSANVLLFPIADAFANSEEEFPFIPRLTDFGLAKVLEGTLVETCSSVIMGTPHYMAPEQLEKGLRGCTPATDVFGLGTILFECLTGKPPHQGDTVIEILASIREGEVSHVSQFRRDVPQDLVRVCDKALSFLPEDRYATPQELAQDLARFLSHESVLATGPNWQTRLWRAARHPARIADAAAFIIMSNLAIIAWITIFPISIVFGLAFTHSVELGQLMPHTAPLWVFHFLMVILGYLIGRKSLWAAMASTISGAVLTLFIWSVLARWITPPYPAIYSDDKARDIVFVLLLAIFGAQTILSACAWLALKTLSLKNRQPGAAS</sequence>
<gene>
    <name evidence="9" type="ORF">A6X21_01680</name>
</gene>
<evidence type="ECO:0000256" key="2">
    <source>
        <dbReference type="ARBA" id="ARBA00022741"/>
    </source>
</evidence>
<dbReference type="InterPro" id="IPR000719">
    <property type="entry name" value="Prot_kinase_dom"/>
</dbReference>
<evidence type="ECO:0000256" key="5">
    <source>
        <dbReference type="PROSITE-ProRule" id="PRU10141"/>
    </source>
</evidence>
<reference evidence="9 10" key="1">
    <citation type="submission" date="2016-05" db="EMBL/GenBank/DDBJ databases">
        <title>Genomic and physiological characterization of Planctopirus sp. isolated from fresh water lake.</title>
        <authorList>
            <person name="Subhash Y."/>
            <person name="Ramana C."/>
        </authorList>
    </citation>
    <scope>NUCLEOTIDE SEQUENCE [LARGE SCALE GENOMIC DNA]</scope>
    <source>
        <strain evidence="9 10">JC280</strain>
    </source>
</reference>
<dbReference type="SMART" id="SM00220">
    <property type="entry name" value="S_TKc"/>
    <property type="match status" value="1"/>
</dbReference>
<evidence type="ECO:0000256" key="6">
    <source>
        <dbReference type="SAM" id="MobiDB-lite"/>
    </source>
</evidence>
<evidence type="ECO:0000259" key="8">
    <source>
        <dbReference type="PROSITE" id="PS50011"/>
    </source>
</evidence>
<dbReference type="AlphaFoldDB" id="A0A1C3EU76"/>
<name>A0A1C3EU76_9PLAN</name>
<protein>
    <recommendedName>
        <fullName evidence="8">Protein kinase domain-containing protein</fullName>
    </recommendedName>
</protein>
<accession>A0A1C3EU76</accession>
<dbReference type="PROSITE" id="PS00107">
    <property type="entry name" value="PROTEIN_KINASE_ATP"/>
    <property type="match status" value="1"/>
</dbReference>
<dbReference type="EMBL" id="LYDR01000001">
    <property type="protein sequence ID" value="ODA36808.1"/>
    <property type="molecule type" value="Genomic_DNA"/>
</dbReference>
<keyword evidence="2 5" id="KW-0547">Nucleotide-binding</keyword>
<dbReference type="PROSITE" id="PS00108">
    <property type="entry name" value="PROTEIN_KINASE_ST"/>
    <property type="match status" value="1"/>
</dbReference>
<feature type="domain" description="Protein kinase" evidence="8">
    <location>
        <begin position="96"/>
        <end position="371"/>
    </location>
</feature>
<keyword evidence="7" id="KW-0812">Transmembrane</keyword>
<dbReference type="GO" id="GO:0005524">
    <property type="term" value="F:ATP binding"/>
    <property type="evidence" value="ECO:0007669"/>
    <property type="project" value="UniProtKB-UniRule"/>
</dbReference>
<comment type="caution">
    <text evidence="9">The sequence shown here is derived from an EMBL/GenBank/DDBJ whole genome shotgun (WGS) entry which is preliminary data.</text>
</comment>
<dbReference type="RefSeq" id="WP_068845092.1">
    <property type="nucleotide sequence ID" value="NZ_LYDR01000001.1"/>
</dbReference>
<dbReference type="PROSITE" id="PS50011">
    <property type="entry name" value="PROTEIN_KINASE_DOM"/>
    <property type="match status" value="1"/>
</dbReference>
<feature type="region of interest" description="Disordered" evidence="6">
    <location>
        <begin position="1"/>
        <end position="21"/>
    </location>
</feature>
<organism evidence="9 10">
    <name type="scientific">Planctopirus hydrillae</name>
    <dbReference type="NCBI Taxonomy" id="1841610"/>
    <lineage>
        <taxon>Bacteria</taxon>
        <taxon>Pseudomonadati</taxon>
        <taxon>Planctomycetota</taxon>
        <taxon>Planctomycetia</taxon>
        <taxon>Planctomycetales</taxon>
        <taxon>Planctomycetaceae</taxon>
        <taxon>Planctopirus</taxon>
    </lineage>
</organism>
<evidence type="ECO:0000313" key="9">
    <source>
        <dbReference type="EMBL" id="ODA36808.1"/>
    </source>
</evidence>
<keyword evidence="10" id="KW-1185">Reference proteome</keyword>
<dbReference type="OrthoDB" id="6111975at2"/>
<evidence type="ECO:0000256" key="1">
    <source>
        <dbReference type="ARBA" id="ARBA00022679"/>
    </source>
</evidence>
<feature type="binding site" evidence="5">
    <location>
        <position position="125"/>
    </location>
    <ligand>
        <name>ATP</name>
        <dbReference type="ChEBI" id="CHEBI:30616"/>
    </ligand>
</feature>
<dbReference type="PANTHER" id="PTHR43289">
    <property type="entry name" value="MITOGEN-ACTIVATED PROTEIN KINASE KINASE KINASE 20-RELATED"/>
    <property type="match status" value="1"/>
</dbReference>
<keyword evidence="3" id="KW-0418">Kinase</keyword>
<dbReference type="InterPro" id="IPR017441">
    <property type="entry name" value="Protein_kinase_ATP_BS"/>
</dbReference>
<keyword evidence="4 5" id="KW-0067">ATP-binding</keyword>
<dbReference type="CDD" id="cd14014">
    <property type="entry name" value="STKc_PknB_like"/>
    <property type="match status" value="1"/>
</dbReference>
<proteinExistence type="predicted"/>
<dbReference type="Gene3D" id="3.30.200.20">
    <property type="entry name" value="Phosphorylase Kinase, domain 1"/>
    <property type="match status" value="1"/>
</dbReference>